<keyword evidence="4" id="KW-1003">Cell membrane</keyword>
<keyword evidence="5" id="KW-0547">Nucleotide-binding</keyword>
<reference evidence="9 10" key="1">
    <citation type="submission" date="2018-06" db="EMBL/GenBank/DDBJ databases">
        <title>Lujinxingia sediminis gen. nov. sp. nov., a new facultative anaerobic member of the class Deltaproteobacteria, and proposal of Lujinxingaceae fam. nov.</title>
        <authorList>
            <person name="Guo L.-Y."/>
            <person name="Li C.-M."/>
            <person name="Wang S."/>
            <person name="Du Z.-J."/>
        </authorList>
    </citation>
    <scope>NUCLEOTIDE SEQUENCE [LARGE SCALE GENOMIC DNA]</scope>
    <source>
        <strain evidence="9 10">FA350</strain>
    </source>
</reference>
<dbReference type="InterPro" id="IPR013563">
    <property type="entry name" value="Oligopep_ABC_C"/>
</dbReference>
<sequence length="389" mass="42597">MTEVSEKTEVQTSTTSPGEDERPKILDVRNLKTHFSVDGGTVRAVDGVSFSVRRGESVGIVGESGSGKSVTQISILGLIPTPPGRIAGGEIFFQGEDLLKKSKSEMRKIRGNQISMIWQDPMTSLNPFLRISRQLMEPLRIHKGMDKVEARKKAIEMLEKVGIPGAAQRIDQYPHQFSGGMRQRVMIAMALLCEPALLIADEPTTALDVTIQAQILELIKSLRTDFGTSVVTITHDLGVVAGISDRVIVMYAGRIMEEAAADDLFYHPAHPYTVGLLKSVPRLDRGRVEELIPIEGLPPDTSKDIPGCPFADRCSWAVDKCRQKFPEPVEFEDGHRSYCWRAKEVYAAKLGTRSAPGHAHAVEARIRAGGSIELDATNASQKDQGGDDV</sequence>
<dbReference type="OrthoDB" id="9809450at2"/>
<dbReference type="PANTHER" id="PTHR43297:SF2">
    <property type="entry name" value="DIPEPTIDE TRANSPORT ATP-BINDING PROTEIN DPPD"/>
    <property type="match status" value="1"/>
</dbReference>
<evidence type="ECO:0000256" key="6">
    <source>
        <dbReference type="ARBA" id="ARBA00022840"/>
    </source>
</evidence>
<dbReference type="InterPro" id="IPR050388">
    <property type="entry name" value="ABC_Ni/Peptide_Import"/>
</dbReference>
<evidence type="ECO:0000256" key="2">
    <source>
        <dbReference type="ARBA" id="ARBA00005417"/>
    </source>
</evidence>
<accession>A0A2Z4FKH0</accession>
<evidence type="ECO:0000256" key="3">
    <source>
        <dbReference type="ARBA" id="ARBA00022448"/>
    </source>
</evidence>
<dbReference type="InterPro" id="IPR003439">
    <property type="entry name" value="ABC_transporter-like_ATP-bd"/>
</dbReference>
<dbReference type="AlphaFoldDB" id="A0A2Z4FKH0"/>
<keyword evidence="7" id="KW-0472">Membrane</keyword>
<keyword evidence="3" id="KW-0813">Transport</keyword>
<name>A0A2Z4FKH0_9DELT</name>
<proteinExistence type="inferred from homology"/>
<evidence type="ECO:0000256" key="8">
    <source>
        <dbReference type="SAM" id="MobiDB-lite"/>
    </source>
</evidence>
<evidence type="ECO:0000313" key="10">
    <source>
        <dbReference type="Proteomes" id="UP000249799"/>
    </source>
</evidence>
<dbReference type="InterPro" id="IPR027417">
    <property type="entry name" value="P-loop_NTPase"/>
</dbReference>
<dbReference type="GO" id="GO:0005524">
    <property type="term" value="F:ATP binding"/>
    <property type="evidence" value="ECO:0007669"/>
    <property type="project" value="UniProtKB-KW"/>
</dbReference>
<dbReference type="EMBL" id="CP030032">
    <property type="protein sequence ID" value="AWV89188.1"/>
    <property type="molecule type" value="Genomic_DNA"/>
</dbReference>
<dbReference type="Pfam" id="PF00005">
    <property type="entry name" value="ABC_tran"/>
    <property type="match status" value="1"/>
</dbReference>
<dbReference type="Gene3D" id="3.40.50.300">
    <property type="entry name" value="P-loop containing nucleotide triphosphate hydrolases"/>
    <property type="match status" value="1"/>
</dbReference>
<dbReference type="FunFam" id="3.40.50.300:FF:000016">
    <property type="entry name" value="Oligopeptide ABC transporter ATP-binding component"/>
    <property type="match status" value="1"/>
</dbReference>
<evidence type="ECO:0000256" key="4">
    <source>
        <dbReference type="ARBA" id="ARBA00022475"/>
    </source>
</evidence>
<dbReference type="Pfam" id="PF08352">
    <property type="entry name" value="oligo_HPY"/>
    <property type="match status" value="1"/>
</dbReference>
<evidence type="ECO:0000256" key="1">
    <source>
        <dbReference type="ARBA" id="ARBA00004202"/>
    </source>
</evidence>
<organism evidence="9 10">
    <name type="scientific">Bradymonas sediminis</name>
    <dbReference type="NCBI Taxonomy" id="1548548"/>
    <lineage>
        <taxon>Bacteria</taxon>
        <taxon>Deltaproteobacteria</taxon>
        <taxon>Bradymonadales</taxon>
        <taxon>Bradymonadaceae</taxon>
        <taxon>Bradymonas</taxon>
    </lineage>
</organism>
<keyword evidence="10" id="KW-1185">Reference proteome</keyword>
<dbReference type="GO" id="GO:0016887">
    <property type="term" value="F:ATP hydrolysis activity"/>
    <property type="evidence" value="ECO:0007669"/>
    <property type="project" value="InterPro"/>
</dbReference>
<dbReference type="InterPro" id="IPR003593">
    <property type="entry name" value="AAA+_ATPase"/>
</dbReference>
<dbReference type="SUPFAM" id="SSF52540">
    <property type="entry name" value="P-loop containing nucleoside triphosphate hydrolases"/>
    <property type="match status" value="1"/>
</dbReference>
<evidence type="ECO:0000256" key="7">
    <source>
        <dbReference type="ARBA" id="ARBA00023136"/>
    </source>
</evidence>
<gene>
    <name evidence="9" type="ORF">DN745_07480</name>
</gene>
<feature type="region of interest" description="Disordered" evidence="8">
    <location>
        <begin position="1"/>
        <end position="22"/>
    </location>
</feature>
<evidence type="ECO:0000256" key="5">
    <source>
        <dbReference type="ARBA" id="ARBA00022741"/>
    </source>
</evidence>
<dbReference type="SMART" id="SM00382">
    <property type="entry name" value="AAA"/>
    <property type="match status" value="1"/>
</dbReference>
<dbReference type="GO" id="GO:0005886">
    <property type="term" value="C:plasma membrane"/>
    <property type="evidence" value="ECO:0007669"/>
    <property type="project" value="UniProtKB-SubCell"/>
</dbReference>
<dbReference type="GO" id="GO:0015833">
    <property type="term" value="P:peptide transport"/>
    <property type="evidence" value="ECO:0007669"/>
    <property type="project" value="InterPro"/>
</dbReference>
<dbReference type="CDD" id="cd03257">
    <property type="entry name" value="ABC_NikE_OppD_transporters"/>
    <property type="match status" value="1"/>
</dbReference>
<keyword evidence="6 9" id="KW-0067">ATP-binding</keyword>
<dbReference type="RefSeq" id="WP_111333484.1">
    <property type="nucleotide sequence ID" value="NZ_CP030032.1"/>
</dbReference>
<dbReference type="PROSITE" id="PS50893">
    <property type="entry name" value="ABC_TRANSPORTER_2"/>
    <property type="match status" value="1"/>
</dbReference>
<comment type="similarity">
    <text evidence="2">Belongs to the ABC transporter superfamily.</text>
</comment>
<dbReference type="PROSITE" id="PS00211">
    <property type="entry name" value="ABC_TRANSPORTER_1"/>
    <property type="match status" value="1"/>
</dbReference>
<dbReference type="InterPro" id="IPR017871">
    <property type="entry name" value="ABC_transporter-like_CS"/>
</dbReference>
<evidence type="ECO:0000313" key="9">
    <source>
        <dbReference type="EMBL" id="AWV89188.1"/>
    </source>
</evidence>
<dbReference type="KEGG" id="bsed:DN745_07480"/>
<protein>
    <submittedName>
        <fullName evidence="9">Peptide ABC transporter ATP-binding protein</fullName>
    </submittedName>
</protein>
<dbReference type="NCBIfam" id="TIGR01727">
    <property type="entry name" value="oligo_HPY"/>
    <property type="match status" value="1"/>
</dbReference>
<dbReference type="Proteomes" id="UP000249799">
    <property type="component" value="Chromosome"/>
</dbReference>
<comment type="subcellular location">
    <subcellularLocation>
        <location evidence="1">Cell membrane</location>
        <topology evidence="1">Peripheral membrane protein</topology>
    </subcellularLocation>
</comment>
<dbReference type="PANTHER" id="PTHR43297">
    <property type="entry name" value="OLIGOPEPTIDE TRANSPORT ATP-BINDING PROTEIN APPD"/>
    <property type="match status" value="1"/>
</dbReference>